<comment type="caution">
    <text evidence="1">The sequence shown here is derived from an EMBL/GenBank/DDBJ whole genome shotgun (WGS) entry which is preliminary data.</text>
</comment>
<dbReference type="Proteomes" id="UP000236370">
    <property type="component" value="Unassembled WGS sequence"/>
</dbReference>
<dbReference type="AlphaFoldDB" id="A0A2J8P009"/>
<sequence length="29" mass="3542">EYNPEVFDKTYQFLNDIRAKEKELTFAEC</sequence>
<dbReference type="EMBL" id="NBAG03000221">
    <property type="protein sequence ID" value="PNI77354.1"/>
    <property type="molecule type" value="Genomic_DNA"/>
</dbReference>
<organism evidence="1 2">
    <name type="scientific">Pan troglodytes</name>
    <name type="common">Chimpanzee</name>
    <dbReference type="NCBI Taxonomy" id="9598"/>
    <lineage>
        <taxon>Eukaryota</taxon>
        <taxon>Metazoa</taxon>
        <taxon>Chordata</taxon>
        <taxon>Craniata</taxon>
        <taxon>Vertebrata</taxon>
        <taxon>Euteleostomi</taxon>
        <taxon>Mammalia</taxon>
        <taxon>Eutheria</taxon>
        <taxon>Euarchontoglires</taxon>
        <taxon>Primates</taxon>
        <taxon>Haplorrhini</taxon>
        <taxon>Catarrhini</taxon>
        <taxon>Hominidae</taxon>
        <taxon>Pan</taxon>
    </lineage>
</organism>
<feature type="non-terminal residue" evidence="1">
    <location>
        <position position="1"/>
    </location>
</feature>
<accession>A0A2J8P009</accession>
<protein>
    <submittedName>
        <fullName evidence="1">RRP36 isoform 2</fullName>
    </submittedName>
</protein>
<proteinExistence type="predicted"/>
<evidence type="ECO:0000313" key="2">
    <source>
        <dbReference type="Proteomes" id="UP000236370"/>
    </source>
</evidence>
<evidence type="ECO:0000313" key="1">
    <source>
        <dbReference type="EMBL" id="PNI77354.1"/>
    </source>
</evidence>
<reference evidence="1 2" key="1">
    <citation type="submission" date="2017-12" db="EMBL/GenBank/DDBJ databases">
        <title>High-resolution comparative analysis of great ape genomes.</title>
        <authorList>
            <person name="Pollen A."/>
            <person name="Hastie A."/>
            <person name="Hormozdiari F."/>
            <person name="Dougherty M."/>
            <person name="Liu R."/>
            <person name="Chaisson M."/>
            <person name="Hoppe E."/>
            <person name="Hill C."/>
            <person name="Pang A."/>
            <person name="Hillier L."/>
            <person name="Baker C."/>
            <person name="Armstrong J."/>
            <person name="Shendure J."/>
            <person name="Paten B."/>
            <person name="Wilson R."/>
            <person name="Chao H."/>
            <person name="Schneider V."/>
            <person name="Ventura M."/>
            <person name="Kronenberg Z."/>
            <person name="Murali S."/>
            <person name="Gordon D."/>
            <person name="Cantsilieris S."/>
            <person name="Munson K."/>
            <person name="Nelson B."/>
            <person name="Raja A."/>
            <person name="Underwood J."/>
            <person name="Diekhans M."/>
            <person name="Fiddes I."/>
            <person name="Haussler D."/>
            <person name="Eichler E."/>
        </authorList>
    </citation>
    <scope>NUCLEOTIDE SEQUENCE [LARGE SCALE GENOMIC DNA]</scope>
    <source>
        <strain evidence="1">Yerkes chimp pedigree #C0471</strain>
    </source>
</reference>
<name>A0A2J8P009_PANTR</name>
<gene>
    <name evidence="1" type="ORF">CK820_G0007242</name>
</gene>